<dbReference type="PANTHER" id="PTHR24349">
    <property type="entry name" value="SERINE/THREONINE-PROTEIN KINASE"/>
    <property type="match status" value="1"/>
</dbReference>
<dbReference type="SMR" id="A0A2K3DI58"/>
<sequence>MKGTAGQRQGNQARAGGRTVSVVCNAKYSAPLRNQQSGAAAPQTAEFSGRGATTCGTFIPGLPELSGLAVRPSSPTWRIVQSRQRESVIANSTDYTSSASDEGVLRLPGRTELEPHMVTNVFGFPRNLVDKYHLGRVIGAGSFGVVREVVEKATGKTAAVKTIPKVPKRGLPTPRYLLKLRTEVEIMQQLGYSLDAVNLRDVFEDDDSIHLVMELCEGGALLERIEAHKYSEKYIARLTRSILRFISQCHAKGIIYRDVKPDNFLFLRHDDESPLKATDFGLSIRHWPDEPKLTSRSGTPAYMAPELVLQSYDEKCDIWSVGMLTYQLLTGRFPFWEDVRTQTLSDVWKAILTQDVNWDAQELKQLSPSAVDLLKRLLQRDPAQRPSAFAALEHPWLSEEGRARDLPLQGSVVQRLQRFSTFGHLKQLVLKIIVDEIRDEMTGAAAAGQKPHGVSRKARTALGNLQDLFNELDTDGSGAISFEELSSGLRRQGYVLADNEIENLMRRVDSDHNGTVDLSEFIATLMDWDQVQSEQNWQTYLDHAFRKMDHDGDGFISLDELLQQLPPLRPAPGAPAGGLAQVVGSAVSGAAAALGLGGRLEAYEGDAERLAEAKLMLREADTNGDGKISREEFFDLLRDGHAPDSLSFYDDRLAIGEDGRARPVTQAHPPSSQQQQQQGGLQTAQR</sequence>
<dbReference type="SMART" id="SM00054">
    <property type="entry name" value="EFh"/>
    <property type="match status" value="4"/>
</dbReference>
<keyword evidence="8" id="KW-0106">Calcium</keyword>
<feature type="domain" description="EF-hand" evidence="13">
    <location>
        <begin position="536"/>
        <end position="571"/>
    </location>
</feature>
<dbReference type="AlphaFoldDB" id="A0A2K3DI58"/>
<dbReference type="RefSeq" id="XP_042922309.1">
    <property type="nucleotide sequence ID" value="XM_043065308.1"/>
</dbReference>
<evidence type="ECO:0000256" key="4">
    <source>
        <dbReference type="ARBA" id="ARBA00022679"/>
    </source>
</evidence>
<protein>
    <submittedName>
        <fullName evidence="14">Uncharacterized protein</fullName>
    </submittedName>
</protein>
<evidence type="ECO:0000256" key="1">
    <source>
        <dbReference type="ARBA" id="ARBA00004496"/>
    </source>
</evidence>
<feature type="compositionally biased region" description="Basic and acidic residues" evidence="11">
    <location>
        <begin position="649"/>
        <end position="661"/>
    </location>
</feature>
<dbReference type="SUPFAM" id="SSF56112">
    <property type="entry name" value="Protein kinase-like (PK-like)"/>
    <property type="match status" value="1"/>
</dbReference>
<evidence type="ECO:0000256" key="6">
    <source>
        <dbReference type="ARBA" id="ARBA00022741"/>
    </source>
</evidence>
<dbReference type="InterPro" id="IPR011009">
    <property type="entry name" value="Kinase-like_dom_sf"/>
</dbReference>
<comment type="subcellular location">
    <subcellularLocation>
        <location evidence="1">Cytoplasm</location>
    </subcellularLocation>
</comment>
<evidence type="ECO:0000259" key="13">
    <source>
        <dbReference type="PROSITE" id="PS50222"/>
    </source>
</evidence>
<dbReference type="GO" id="GO:0005524">
    <property type="term" value="F:ATP binding"/>
    <property type="evidence" value="ECO:0007669"/>
    <property type="project" value="UniProtKB-UniRule"/>
</dbReference>
<evidence type="ECO:0000256" key="9">
    <source>
        <dbReference type="ARBA" id="ARBA00022840"/>
    </source>
</evidence>
<dbReference type="FunFam" id="1.10.238.10:FF:000178">
    <property type="entry name" value="Calmodulin-2 A"/>
    <property type="match status" value="1"/>
</dbReference>
<dbReference type="InterPro" id="IPR011992">
    <property type="entry name" value="EF-hand-dom_pair"/>
</dbReference>
<keyword evidence="4" id="KW-0808">Transferase</keyword>
<dbReference type="STRING" id="3055.A0A2K3DI58"/>
<dbReference type="CDD" id="cd05117">
    <property type="entry name" value="STKc_CAMK"/>
    <property type="match status" value="1"/>
</dbReference>
<dbReference type="InterPro" id="IPR018247">
    <property type="entry name" value="EF_Hand_1_Ca_BS"/>
</dbReference>
<dbReference type="PROSITE" id="PS00107">
    <property type="entry name" value="PROTEIN_KINASE_ATP"/>
    <property type="match status" value="1"/>
</dbReference>
<evidence type="ECO:0000313" key="14">
    <source>
        <dbReference type="EMBL" id="PNW80223.1"/>
    </source>
</evidence>
<keyword evidence="6 10" id="KW-0547">Nucleotide-binding</keyword>
<dbReference type="Gene3D" id="1.10.510.10">
    <property type="entry name" value="Transferase(Phosphotransferase) domain 1"/>
    <property type="match status" value="1"/>
</dbReference>
<feature type="compositionally biased region" description="Low complexity" evidence="11">
    <location>
        <begin position="665"/>
        <end position="686"/>
    </location>
</feature>
<keyword evidence="3" id="KW-0723">Serine/threonine-protein kinase</keyword>
<dbReference type="Gene3D" id="3.30.200.20">
    <property type="entry name" value="Phosphorylase Kinase, domain 1"/>
    <property type="match status" value="1"/>
</dbReference>
<evidence type="ECO:0000256" key="11">
    <source>
        <dbReference type="SAM" id="MobiDB-lite"/>
    </source>
</evidence>
<proteinExistence type="predicted"/>
<dbReference type="ExpressionAtlas" id="A0A2K3DI58">
    <property type="expression patterns" value="baseline"/>
</dbReference>
<dbReference type="PROSITE" id="PS00018">
    <property type="entry name" value="EF_HAND_1"/>
    <property type="match status" value="4"/>
</dbReference>
<feature type="domain" description="EF-hand" evidence="13">
    <location>
        <begin position="608"/>
        <end position="643"/>
    </location>
</feature>
<evidence type="ECO:0000256" key="2">
    <source>
        <dbReference type="ARBA" id="ARBA00022490"/>
    </source>
</evidence>
<dbReference type="GO" id="GO:0005516">
    <property type="term" value="F:calmodulin binding"/>
    <property type="evidence" value="ECO:0000318"/>
    <property type="project" value="GO_Central"/>
</dbReference>
<dbReference type="PaxDb" id="3055-EDP02656"/>
<dbReference type="SMART" id="SM00220">
    <property type="entry name" value="S_TKc"/>
    <property type="match status" value="1"/>
</dbReference>
<keyword evidence="15" id="KW-1185">Reference proteome</keyword>
<keyword evidence="7" id="KW-0418">Kinase</keyword>
<dbReference type="Gramene" id="PNW80223">
    <property type="protein sequence ID" value="PNW80223"/>
    <property type="gene ID" value="CHLRE_08g382800v5"/>
</dbReference>
<feature type="domain" description="Protein kinase" evidence="12">
    <location>
        <begin position="132"/>
        <end position="397"/>
    </location>
</feature>
<dbReference type="GO" id="GO:0005509">
    <property type="term" value="F:calcium ion binding"/>
    <property type="evidence" value="ECO:0007669"/>
    <property type="project" value="InterPro"/>
</dbReference>
<dbReference type="Pfam" id="PF00069">
    <property type="entry name" value="Pkinase"/>
    <property type="match status" value="1"/>
</dbReference>
<dbReference type="InterPro" id="IPR017441">
    <property type="entry name" value="Protein_kinase_ATP_BS"/>
</dbReference>
<dbReference type="InParanoid" id="A0A2K3DI58"/>
<dbReference type="InterPro" id="IPR002048">
    <property type="entry name" value="EF_hand_dom"/>
</dbReference>
<feature type="region of interest" description="Disordered" evidence="11">
    <location>
        <begin position="649"/>
        <end position="686"/>
    </location>
</feature>
<dbReference type="OMA" id="RTEWRNG"/>
<accession>A0A2K3DI58</accession>
<feature type="domain" description="EF-hand" evidence="13">
    <location>
        <begin position="496"/>
        <end position="531"/>
    </location>
</feature>
<dbReference type="GO" id="GO:0009931">
    <property type="term" value="F:calcium-dependent protein serine/threonine kinase activity"/>
    <property type="evidence" value="ECO:0000318"/>
    <property type="project" value="GO_Central"/>
</dbReference>
<keyword evidence="9 10" id="KW-0067">ATP-binding</keyword>
<evidence type="ECO:0000256" key="8">
    <source>
        <dbReference type="ARBA" id="ARBA00022837"/>
    </source>
</evidence>
<dbReference type="SUPFAM" id="SSF47473">
    <property type="entry name" value="EF-hand"/>
    <property type="match status" value="1"/>
</dbReference>
<name>A0A2K3DI58_CHLRE</name>
<keyword evidence="5" id="KW-0677">Repeat</keyword>
<dbReference type="Gene3D" id="1.10.238.10">
    <property type="entry name" value="EF-hand"/>
    <property type="match status" value="1"/>
</dbReference>
<dbReference type="InterPro" id="IPR008271">
    <property type="entry name" value="Ser/Thr_kinase_AS"/>
</dbReference>
<dbReference type="GO" id="GO:0035556">
    <property type="term" value="P:intracellular signal transduction"/>
    <property type="evidence" value="ECO:0000318"/>
    <property type="project" value="GO_Central"/>
</dbReference>
<evidence type="ECO:0000256" key="10">
    <source>
        <dbReference type="PROSITE-ProRule" id="PRU10141"/>
    </source>
</evidence>
<feature type="binding site" evidence="10">
    <location>
        <position position="161"/>
    </location>
    <ligand>
        <name>ATP</name>
        <dbReference type="ChEBI" id="CHEBI:30616"/>
    </ligand>
</feature>
<dbReference type="GO" id="GO:0005737">
    <property type="term" value="C:cytoplasm"/>
    <property type="evidence" value="ECO:0000318"/>
    <property type="project" value="GO_Central"/>
</dbReference>
<evidence type="ECO:0000259" key="12">
    <source>
        <dbReference type="PROSITE" id="PS50011"/>
    </source>
</evidence>
<dbReference type="Pfam" id="PF13499">
    <property type="entry name" value="EF-hand_7"/>
    <property type="match status" value="2"/>
</dbReference>
<dbReference type="FunFam" id="3.30.200.20:FF:001065">
    <property type="entry name" value="Predicted protein"/>
    <property type="match status" value="1"/>
</dbReference>
<evidence type="ECO:0000256" key="5">
    <source>
        <dbReference type="ARBA" id="ARBA00022737"/>
    </source>
</evidence>
<dbReference type="PROSITE" id="PS50222">
    <property type="entry name" value="EF_HAND_2"/>
    <property type="match status" value="4"/>
</dbReference>
<dbReference type="CDD" id="cd00051">
    <property type="entry name" value="EFh"/>
    <property type="match status" value="2"/>
</dbReference>
<dbReference type="GO" id="GO:0004683">
    <property type="term" value="F:calcium/calmodulin-dependent protein kinase activity"/>
    <property type="evidence" value="ECO:0000318"/>
    <property type="project" value="GO_Central"/>
</dbReference>
<dbReference type="Proteomes" id="UP000006906">
    <property type="component" value="Chromosome 8"/>
</dbReference>
<dbReference type="GeneID" id="5719832"/>
<reference evidence="14 15" key="1">
    <citation type="journal article" date="2007" name="Science">
        <title>The Chlamydomonas genome reveals the evolution of key animal and plant functions.</title>
        <authorList>
            <person name="Merchant S.S."/>
            <person name="Prochnik S.E."/>
            <person name="Vallon O."/>
            <person name="Harris E.H."/>
            <person name="Karpowicz S.J."/>
            <person name="Witman G.B."/>
            <person name="Terry A."/>
            <person name="Salamov A."/>
            <person name="Fritz-Laylin L.K."/>
            <person name="Marechal-Drouard L."/>
            <person name="Marshall W.F."/>
            <person name="Qu L.H."/>
            <person name="Nelson D.R."/>
            <person name="Sanderfoot A.A."/>
            <person name="Spalding M.H."/>
            <person name="Kapitonov V.V."/>
            <person name="Ren Q."/>
            <person name="Ferris P."/>
            <person name="Lindquist E."/>
            <person name="Shapiro H."/>
            <person name="Lucas S.M."/>
            <person name="Grimwood J."/>
            <person name="Schmutz J."/>
            <person name="Cardol P."/>
            <person name="Cerutti H."/>
            <person name="Chanfreau G."/>
            <person name="Chen C.L."/>
            <person name="Cognat V."/>
            <person name="Croft M.T."/>
            <person name="Dent R."/>
            <person name="Dutcher S."/>
            <person name="Fernandez E."/>
            <person name="Fukuzawa H."/>
            <person name="Gonzalez-Ballester D."/>
            <person name="Gonzalez-Halphen D."/>
            <person name="Hallmann A."/>
            <person name="Hanikenne M."/>
            <person name="Hippler M."/>
            <person name="Inwood W."/>
            <person name="Jabbari K."/>
            <person name="Kalanon M."/>
            <person name="Kuras R."/>
            <person name="Lefebvre P.A."/>
            <person name="Lemaire S.D."/>
            <person name="Lobanov A.V."/>
            <person name="Lohr M."/>
            <person name="Manuell A."/>
            <person name="Meier I."/>
            <person name="Mets L."/>
            <person name="Mittag M."/>
            <person name="Mittelmeier T."/>
            <person name="Moroney J.V."/>
            <person name="Moseley J."/>
            <person name="Napoli C."/>
            <person name="Nedelcu A.M."/>
            <person name="Niyogi K."/>
            <person name="Novoselov S.V."/>
            <person name="Paulsen I.T."/>
            <person name="Pazour G."/>
            <person name="Purton S."/>
            <person name="Ral J.P."/>
            <person name="Riano-Pachon D.M."/>
            <person name="Riekhof W."/>
            <person name="Rymarquis L."/>
            <person name="Schroda M."/>
            <person name="Stern D."/>
            <person name="Umen J."/>
            <person name="Willows R."/>
            <person name="Wilson N."/>
            <person name="Zimmer S.L."/>
            <person name="Allmer J."/>
            <person name="Balk J."/>
            <person name="Bisova K."/>
            <person name="Chen C.J."/>
            <person name="Elias M."/>
            <person name="Gendler K."/>
            <person name="Hauser C."/>
            <person name="Lamb M.R."/>
            <person name="Ledford H."/>
            <person name="Long J.C."/>
            <person name="Minagawa J."/>
            <person name="Page M.D."/>
            <person name="Pan J."/>
            <person name="Pootakham W."/>
            <person name="Roje S."/>
            <person name="Rose A."/>
            <person name="Stahlberg E."/>
            <person name="Terauchi A.M."/>
            <person name="Yang P."/>
            <person name="Ball S."/>
            <person name="Bowler C."/>
            <person name="Dieckmann C.L."/>
            <person name="Gladyshev V.N."/>
            <person name="Green P."/>
            <person name="Jorgensen R."/>
            <person name="Mayfield S."/>
            <person name="Mueller-Roeber B."/>
            <person name="Rajamani S."/>
            <person name="Sayre R.T."/>
            <person name="Brokstein P."/>
            <person name="Dubchak I."/>
            <person name="Goodstein D."/>
            <person name="Hornick L."/>
            <person name="Huang Y.W."/>
            <person name="Jhaveri J."/>
            <person name="Luo Y."/>
            <person name="Martinez D."/>
            <person name="Ngau W.C."/>
            <person name="Otillar B."/>
            <person name="Poliakov A."/>
            <person name="Porter A."/>
            <person name="Szajkowski L."/>
            <person name="Werner G."/>
            <person name="Zhou K."/>
            <person name="Grigoriev I.V."/>
            <person name="Rokhsar D.S."/>
            <person name="Grossman A.R."/>
        </authorList>
    </citation>
    <scope>NUCLEOTIDE SEQUENCE [LARGE SCALE GENOMIC DNA]</scope>
    <source>
        <strain evidence="15">CC-503</strain>
    </source>
</reference>
<gene>
    <name evidence="14" type="ORF">CHLRE_08g382800v5</name>
</gene>
<dbReference type="InterPro" id="IPR050205">
    <property type="entry name" value="CDPK_Ser/Thr_kinases"/>
</dbReference>
<evidence type="ECO:0000256" key="7">
    <source>
        <dbReference type="ARBA" id="ARBA00022777"/>
    </source>
</evidence>
<organism evidence="14 15">
    <name type="scientific">Chlamydomonas reinhardtii</name>
    <name type="common">Chlamydomonas smithii</name>
    <dbReference type="NCBI Taxonomy" id="3055"/>
    <lineage>
        <taxon>Eukaryota</taxon>
        <taxon>Viridiplantae</taxon>
        <taxon>Chlorophyta</taxon>
        <taxon>core chlorophytes</taxon>
        <taxon>Chlorophyceae</taxon>
        <taxon>CS clade</taxon>
        <taxon>Chlamydomonadales</taxon>
        <taxon>Chlamydomonadaceae</taxon>
        <taxon>Chlamydomonas</taxon>
    </lineage>
</organism>
<evidence type="ECO:0000313" key="15">
    <source>
        <dbReference type="Proteomes" id="UP000006906"/>
    </source>
</evidence>
<dbReference type="KEGG" id="cre:CHLRE_08g382800v5"/>
<evidence type="ECO:0000256" key="3">
    <source>
        <dbReference type="ARBA" id="ARBA00022527"/>
    </source>
</evidence>
<dbReference type="PROSITE" id="PS00108">
    <property type="entry name" value="PROTEIN_KINASE_ST"/>
    <property type="match status" value="1"/>
</dbReference>
<keyword evidence="2" id="KW-0963">Cytoplasm</keyword>
<dbReference type="GO" id="GO:0005634">
    <property type="term" value="C:nucleus"/>
    <property type="evidence" value="ECO:0000318"/>
    <property type="project" value="GO_Central"/>
</dbReference>
<dbReference type="EMBL" id="CM008969">
    <property type="protein sequence ID" value="PNW80223.1"/>
    <property type="molecule type" value="Genomic_DNA"/>
</dbReference>
<dbReference type="InterPro" id="IPR000719">
    <property type="entry name" value="Prot_kinase_dom"/>
</dbReference>
<dbReference type="PROSITE" id="PS50011">
    <property type="entry name" value="PROTEIN_KINASE_DOM"/>
    <property type="match status" value="1"/>
</dbReference>
<dbReference type="OrthoDB" id="40902at2759"/>
<dbReference type="FunFam" id="1.10.510.10:FF:000739">
    <property type="entry name" value="CAMK/CDPK protein kinase"/>
    <property type="match status" value="1"/>
</dbReference>
<feature type="domain" description="EF-hand" evidence="13">
    <location>
        <begin position="460"/>
        <end position="495"/>
    </location>
</feature>